<dbReference type="AlphaFoldDB" id="W8BU88"/>
<dbReference type="EMBL" id="GAMC01001625">
    <property type="protein sequence ID" value="JAC04931.1"/>
    <property type="molecule type" value="mRNA"/>
</dbReference>
<proteinExistence type="evidence at transcript level"/>
<reference evidence="1" key="1">
    <citation type="submission" date="2013-07" db="EMBL/GenBank/DDBJ databases">
        <authorList>
            <person name="Geib S."/>
        </authorList>
    </citation>
    <scope>NUCLEOTIDE SEQUENCE</scope>
</reference>
<accession>W8BU88</accession>
<sequence>MPPSPPPADDSDELDEEDVLAAVLPADGVPVPVAIGPSRRFGFSLLDICECCNRVNGCCGWLQGGELDAAMTAADVAGAGTDSEGGVATEATAVQALSAPLLISADDDGDNVAVKG</sequence>
<reference evidence="1" key="2">
    <citation type="journal article" date="2014" name="BMC Genomics">
        <title>A genomic perspective to assessing quality of mass-reared SIT flies used in Mediterranean fruit fly (Ceratitis capitata) eradication in California.</title>
        <authorList>
            <person name="Calla B."/>
            <person name="Hall B."/>
            <person name="Hou S."/>
            <person name="Geib S.M."/>
        </authorList>
    </citation>
    <scope>NUCLEOTIDE SEQUENCE</scope>
</reference>
<protein>
    <submittedName>
        <fullName evidence="1">Uncharacterized protein</fullName>
    </submittedName>
</protein>
<name>W8BU88_CERCA</name>
<evidence type="ECO:0000313" key="1">
    <source>
        <dbReference type="EMBL" id="JAC04931.1"/>
    </source>
</evidence>
<organism evidence="1">
    <name type="scientific">Ceratitis capitata</name>
    <name type="common">Mediterranean fruit fly</name>
    <name type="synonym">Tephritis capitata</name>
    <dbReference type="NCBI Taxonomy" id="7213"/>
    <lineage>
        <taxon>Eukaryota</taxon>
        <taxon>Metazoa</taxon>
        <taxon>Ecdysozoa</taxon>
        <taxon>Arthropoda</taxon>
        <taxon>Hexapoda</taxon>
        <taxon>Insecta</taxon>
        <taxon>Pterygota</taxon>
        <taxon>Neoptera</taxon>
        <taxon>Endopterygota</taxon>
        <taxon>Diptera</taxon>
        <taxon>Brachycera</taxon>
        <taxon>Muscomorpha</taxon>
        <taxon>Tephritoidea</taxon>
        <taxon>Tephritidae</taxon>
        <taxon>Ceratitis</taxon>
        <taxon>Ceratitis</taxon>
    </lineage>
</organism>